<dbReference type="WBParaSite" id="SRDH1_79090.5">
    <property type="protein sequence ID" value="SRDH1_79090.5"/>
    <property type="gene ID" value="SRDH1_79090"/>
</dbReference>
<feature type="chain" id="PRO_5044704772" evidence="1">
    <location>
        <begin position="23"/>
        <end position="127"/>
    </location>
</feature>
<reference evidence="3 4" key="2">
    <citation type="submission" date="2023-11" db="UniProtKB">
        <authorList>
            <consortium name="WormBaseParasite"/>
        </authorList>
    </citation>
    <scope>IDENTIFICATION</scope>
</reference>
<dbReference type="AlphaFoldDB" id="A0AA85G597"/>
<evidence type="ECO:0000313" key="2">
    <source>
        <dbReference type="Proteomes" id="UP000050792"/>
    </source>
</evidence>
<reference evidence="2" key="1">
    <citation type="submission" date="2022-06" db="EMBL/GenBank/DDBJ databases">
        <authorList>
            <person name="Berger JAMES D."/>
            <person name="Berger JAMES D."/>
        </authorList>
    </citation>
    <scope>NUCLEOTIDE SEQUENCE [LARGE SCALE GENOMIC DNA]</scope>
</reference>
<evidence type="ECO:0000313" key="3">
    <source>
        <dbReference type="WBParaSite" id="SRDH1_79090.2"/>
    </source>
</evidence>
<keyword evidence="1" id="KW-0732">Signal</keyword>
<dbReference type="Proteomes" id="UP000050792">
    <property type="component" value="Unassembled WGS sequence"/>
</dbReference>
<proteinExistence type="predicted"/>
<dbReference type="WBParaSite" id="SRDH1_79090.2">
    <property type="protein sequence ID" value="SRDH1_79090.2"/>
    <property type="gene ID" value="SRDH1_79090"/>
</dbReference>
<name>A0AA85G597_9TREM</name>
<dbReference type="WBParaSite" id="SRDH1_79090.4">
    <property type="protein sequence ID" value="SRDH1_79090.4"/>
    <property type="gene ID" value="SRDH1_79090"/>
</dbReference>
<evidence type="ECO:0000256" key="1">
    <source>
        <dbReference type="SAM" id="SignalP"/>
    </source>
</evidence>
<dbReference type="WBParaSite" id="SRDH1_79090.3">
    <property type="protein sequence ID" value="SRDH1_79090.3"/>
    <property type="gene ID" value="SRDH1_79090"/>
</dbReference>
<evidence type="ECO:0000313" key="4">
    <source>
        <dbReference type="WBParaSite" id="SRDH1_79090.3"/>
    </source>
</evidence>
<protein>
    <submittedName>
        <fullName evidence="3 4">Uncharacterized protein</fullName>
    </submittedName>
</protein>
<organism evidence="2 3">
    <name type="scientific">Schistosoma rodhaini</name>
    <dbReference type="NCBI Taxonomy" id="6188"/>
    <lineage>
        <taxon>Eukaryota</taxon>
        <taxon>Metazoa</taxon>
        <taxon>Spiralia</taxon>
        <taxon>Lophotrochozoa</taxon>
        <taxon>Platyhelminthes</taxon>
        <taxon>Trematoda</taxon>
        <taxon>Digenea</taxon>
        <taxon>Strigeidida</taxon>
        <taxon>Schistosomatoidea</taxon>
        <taxon>Schistosomatidae</taxon>
        <taxon>Schistosoma</taxon>
    </lineage>
</organism>
<keyword evidence="2" id="KW-1185">Reference proteome</keyword>
<sequence>MFYCRVLIITSFMIFLLGKANCDIIDILNLFFRLNGNKNNRRNRNRGDDSRGLSDFLTSLFDWNGVFTKLFSWNGRGHRSGGFDFYDFLSLFFGLNKKDNRDNRRYRSGGGGNGGRKSRHLIEQLIS</sequence>
<feature type="signal peptide" evidence="1">
    <location>
        <begin position="1"/>
        <end position="22"/>
    </location>
</feature>
<accession>A0AA85G597</accession>